<keyword evidence="5" id="KW-0430">Lectin</keyword>
<accession>A0A1M5YXR6</accession>
<protein>
    <recommendedName>
        <fullName evidence="3">Lectin-like protein BA14k</fullName>
    </recommendedName>
</protein>
<organism evidence="8 9">
    <name type="scientific">Bradyrhizobium erythrophlei</name>
    <dbReference type="NCBI Taxonomy" id="1437360"/>
    <lineage>
        <taxon>Bacteria</taxon>
        <taxon>Pseudomonadati</taxon>
        <taxon>Pseudomonadota</taxon>
        <taxon>Alphaproteobacteria</taxon>
        <taxon>Hyphomicrobiales</taxon>
        <taxon>Nitrobacteraceae</taxon>
        <taxon>Bradyrhizobium</taxon>
    </lineage>
</organism>
<evidence type="ECO:0000256" key="1">
    <source>
        <dbReference type="ARBA" id="ARBA00004167"/>
    </source>
</evidence>
<name>A0A1M5YXR6_9BRAD</name>
<dbReference type="GO" id="GO:0016020">
    <property type="term" value="C:membrane"/>
    <property type="evidence" value="ECO:0007669"/>
    <property type="project" value="UniProtKB-SubCell"/>
</dbReference>
<dbReference type="AlphaFoldDB" id="A0A1M5YXR6"/>
<comment type="similarity">
    <text evidence="2">Belongs to the BA14k family.</text>
</comment>
<evidence type="ECO:0000256" key="2">
    <source>
        <dbReference type="ARBA" id="ARBA00010270"/>
    </source>
</evidence>
<gene>
    <name evidence="8" type="ORF">SAMN05443248_8948</name>
</gene>
<dbReference type="GO" id="GO:0030246">
    <property type="term" value="F:carbohydrate binding"/>
    <property type="evidence" value="ECO:0007669"/>
    <property type="project" value="UniProtKB-KW"/>
</dbReference>
<dbReference type="Proteomes" id="UP000189796">
    <property type="component" value="Chromosome I"/>
</dbReference>
<feature type="chain" id="PRO_5012974458" description="Lectin-like protein BA14k" evidence="7">
    <location>
        <begin position="24"/>
        <end position="105"/>
    </location>
</feature>
<evidence type="ECO:0000256" key="7">
    <source>
        <dbReference type="SAM" id="SignalP"/>
    </source>
</evidence>
<keyword evidence="4" id="KW-1003">Cell membrane</keyword>
<keyword evidence="4" id="KW-0472">Membrane</keyword>
<comment type="subcellular location">
    <subcellularLocation>
        <location evidence="1">Membrane</location>
        <topology evidence="1">Single-pass membrane protein</topology>
    </subcellularLocation>
</comment>
<evidence type="ECO:0000256" key="6">
    <source>
        <dbReference type="ARBA" id="ARBA00025321"/>
    </source>
</evidence>
<dbReference type="OrthoDB" id="8240192at2"/>
<reference evidence="8 9" key="1">
    <citation type="submission" date="2016-11" db="EMBL/GenBank/DDBJ databases">
        <authorList>
            <person name="Jaros S."/>
            <person name="Januszkiewicz K."/>
            <person name="Wedrychowicz H."/>
        </authorList>
    </citation>
    <scope>NUCLEOTIDE SEQUENCE [LARGE SCALE GENOMIC DNA]</scope>
    <source>
        <strain evidence="8 9">GAS138</strain>
    </source>
</reference>
<evidence type="ECO:0000256" key="3">
    <source>
        <dbReference type="ARBA" id="ARBA00020552"/>
    </source>
</evidence>
<evidence type="ECO:0000256" key="5">
    <source>
        <dbReference type="ARBA" id="ARBA00022734"/>
    </source>
</evidence>
<keyword evidence="7" id="KW-0732">Signal</keyword>
<proteinExistence type="inferred from homology"/>
<feature type="signal peptide" evidence="7">
    <location>
        <begin position="1"/>
        <end position="23"/>
    </location>
</feature>
<dbReference type="EMBL" id="LT670817">
    <property type="protein sequence ID" value="SHI16849.1"/>
    <property type="molecule type" value="Genomic_DNA"/>
</dbReference>
<dbReference type="InterPro" id="IPR012413">
    <property type="entry name" value="BA14K"/>
</dbReference>
<evidence type="ECO:0000313" key="9">
    <source>
        <dbReference type="Proteomes" id="UP000189796"/>
    </source>
</evidence>
<dbReference type="Pfam" id="PF07886">
    <property type="entry name" value="BA14K"/>
    <property type="match status" value="1"/>
</dbReference>
<evidence type="ECO:0000313" key="8">
    <source>
        <dbReference type="EMBL" id="SHI16849.1"/>
    </source>
</evidence>
<dbReference type="RefSeq" id="WP_079606878.1">
    <property type="nucleotide sequence ID" value="NZ_LT670817.1"/>
</dbReference>
<evidence type="ECO:0000256" key="4">
    <source>
        <dbReference type="ARBA" id="ARBA00022475"/>
    </source>
</evidence>
<comment type="function">
    <text evidence="6">Has immunoglobulin-binding and hemagglutination properties, and can bind to mannose. Essential for virulence. May be involved in LPS biosynthesis or polysaccharide transport.</text>
</comment>
<sequence>MTISKILRAAVFLSMMTATPVFAQAAIQEPGAFAFYHPDADVLHAGRPTPAETGGAMASAPFGGSNAYASMDSGAGSSSCARRYRSYDPASGTFLGYDGKRHPCQ</sequence>